<dbReference type="CDD" id="cd00067">
    <property type="entry name" value="GAL4"/>
    <property type="match status" value="1"/>
</dbReference>
<dbReference type="SUPFAM" id="SSF57701">
    <property type="entry name" value="Zn2/Cys6 DNA-binding domain"/>
    <property type="match status" value="1"/>
</dbReference>
<evidence type="ECO:0000313" key="8">
    <source>
        <dbReference type="Proteomes" id="UP000789396"/>
    </source>
</evidence>
<dbReference type="GO" id="GO:0000981">
    <property type="term" value="F:DNA-binding transcription factor activity, RNA polymerase II-specific"/>
    <property type="evidence" value="ECO:0007669"/>
    <property type="project" value="InterPro"/>
</dbReference>
<dbReference type="Gene3D" id="4.10.240.10">
    <property type="entry name" value="Zn(2)-C6 fungal-type DNA-binding domain"/>
    <property type="match status" value="1"/>
</dbReference>
<sequence length="385" mass="43142">MTRNTSSNGSKKNPNDEQPMPRNNRTKNTSSCNYCRINKVRCDYLRDGRCRQCINHNRICISDPQKKRGPKGKKAPGSSIKSREKNLQNLGEAFLRSIRGGSQDLDDLVRETRSQNRTLNENSSRINNSESMLSPAINNEQIIIRSPRTPSPTRENQQRINNELEFDLHGNVSNPNTLSYSSTSNMVPMYSGNQQQTLPVLQIPEITSQNFADLRTVSPMEIIGLNGEVDLSPIVCSTPNNTFNQSPALTGDFQLMSMPMLSPLLPADPQAMSVPLFDDPSPLLPASLQPMSGDASPLTDFTQVMIVPSLEVSPLNNFFTYPQAMIMSPLDLGSSEMSFPDLNDETYINSTTNPQTVQHLLSVPPRNRFHQRNDNFDNFNRFMTD</sequence>
<dbReference type="Proteomes" id="UP000789396">
    <property type="component" value="Unassembled WGS sequence"/>
</dbReference>
<dbReference type="OrthoDB" id="4456959at2759"/>
<dbReference type="PANTHER" id="PTHR46910">
    <property type="entry name" value="TRANSCRIPTION FACTOR PDR1"/>
    <property type="match status" value="1"/>
</dbReference>
<dbReference type="GO" id="GO:0005634">
    <property type="term" value="C:nucleus"/>
    <property type="evidence" value="ECO:0007669"/>
    <property type="project" value="UniProtKB-SubCell"/>
</dbReference>
<accession>A0A9N8ZXS6</accession>
<feature type="compositionally biased region" description="Polar residues" evidence="5">
    <location>
        <begin position="21"/>
        <end position="30"/>
    </location>
</feature>
<dbReference type="EMBL" id="CAJVPZ010002331">
    <property type="protein sequence ID" value="CAG8510771.1"/>
    <property type="molecule type" value="Genomic_DNA"/>
</dbReference>
<dbReference type="AlphaFoldDB" id="A0A9N8ZXS6"/>
<reference evidence="7" key="1">
    <citation type="submission" date="2021-06" db="EMBL/GenBank/DDBJ databases">
        <authorList>
            <person name="Kallberg Y."/>
            <person name="Tangrot J."/>
            <person name="Rosling A."/>
        </authorList>
    </citation>
    <scope>NUCLEOTIDE SEQUENCE</scope>
    <source>
        <strain evidence="7">IN212</strain>
    </source>
</reference>
<evidence type="ECO:0000256" key="4">
    <source>
        <dbReference type="ARBA" id="ARBA00023242"/>
    </source>
</evidence>
<keyword evidence="3" id="KW-0238">DNA-binding</keyword>
<dbReference type="PROSITE" id="PS50048">
    <property type="entry name" value="ZN2_CY6_FUNGAL_2"/>
    <property type="match status" value="1"/>
</dbReference>
<comment type="subcellular location">
    <subcellularLocation>
        <location evidence="1">Nucleus</location>
    </subcellularLocation>
</comment>
<dbReference type="GO" id="GO:0003677">
    <property type="term" value="F:DNA binding"/>
    <property type="evidence" value="ECO:0007669"/>
    <property type="project" value="UniProtKB-KW"/>
</dbReference>
<dbReference type="InterPro" id="IPR050987">
    <property type="entry name" value="AtrR-like"/>
</dbReference>
<keyword evidence="4" id="KW-0539">Nucleus</keyword>
<evidence type="ECO:0000256" key="3">
    <source>
        <dbReference type="ARBA" id="ARBA00023125"/>
    </source>
</evidence>
<feature type="domain" description="Zn(2)-C6 fungal-type" evidence="6">
    <location>
        <begin position="31"/>
        <end position="62"/>
    </location>
</feature>
<dbReference type="GO" id="GO:0008270">
    <property type="term" value="F:zinc ion binding"/>
    <property type="evidence" value="ECO:0007669"/>
    <property type="project" value="InterPro"/>
</dbReference>
<keyword evidence="8" id="KW-1185">Reference proteome</keyword>
<proteinExistence type="predicted"/>
<dbReference type="Pfam" id="PF00172">
    <property type="entry name" value="Zn_clus"/>
    <property type="match status" value="1"/>
</dbReference>
<evidence type="ECO:0000313" key="7">
    <source>
        <dbReference type="EMBL" id="CAG8510771.1"/>
    </source>
</evidence>
<evidence type="ECO:0000256" key="2">
    <source>
        <dbReference type="ARBA" id="ARBA00022723"/>
    </source>
</evidence>
<protein>
    <submittedName>
        <fullName evidence="7">5773_t:CDS:1</fullName>
    </submittedName>
</protein>
<comment type="caution">
    <text evidence="7">The sequence shown here is derived from an EMBL/GenBank/DDBJ whole genome shotgun (WGS) entry which is preliminary data.</text>
</comment>
<dbReference type="SMART" id="SM00066">
    <property type="entry name" value="GAL4"/>
    <property type="match status" value="1"/>
</dbReference>
<keyword evidence="2" id="KW-0479">Metal-binding</keyword>
<feature type="region of interest" description="Disordered" evidence="5">
    <location>
        <begin position="62"/>
        <end position="84"/>
    </location>
</feature>
<name>A0A9N8ZXS6_9GLOM</name>
<dbReference type="PANTHER" id="PTHR46910:SF3">
    <property type="entry name" value="HALOTOLERANCE PROTEIN 9-RELATED"/>
    <property type="match status" value="1"/>
</dbReference>
<evidence type="ECO:0000259" key="6">
    <source>
        <dbReference type="PROSITE" id="PS50048"/>
    </source>
</evidence>
<evidence type="ECO:0000256" key="1">
    <source>
        <dbReference type="ARBA" id="ARBA00004123"/>
    </source>
</evidence>
<feature type="region of interest" description="Disordered" evidence="5">
    <location>
        <begin position="1"/>
        <end position="30"/>
    </location>
</feature>
<evidence type="ECO:0000256" key="5">
    <source>
        <dbReference type="SAM" id="MobiDB-lite"/>
    </source>
</evidence>
<feature type="compositionally biased region" description="Polar residues" evidence="5">
    <location>
        <begin position="1"/>
        <end position="12"/>
    </location>
</feature>
<gene>
    <name evidence="7" type="ORF">RFULGI_LOCUS2886</name>
</gene>
<dbReference type="InterPro" id="IPR001138">
    <property type="entry name" value="Zn2Cys6_DnaBD"/>
</dbReference>
<dbReference type="InterPro" id="IPR036864">
    <property type="entry name" value="Zn2-C6_fun-type_DNA-bd_sf"/>
</dbReference>
<organism evidence="7 8">
    <name type="scientific">Racocetra fulgida</name>
    <dbReference type="NCBI Taxonomy" id="60492"/>
    <lineage>
        <taxon>Eukaryota</taxon>
        <taxon>Fungi</taxon>
        <taxon>Fungi incertae sedis</taxon>
        <taxon>Mucoromycota</taxon>
        <taxon>Glomeromycotina</taxon>
        <taxon>Glomeromycetes</taxon>
        <taxon>Diversisporales</taxon>
        <taxon>Gigasporaceae</taxon>
        <taxon>Racocetra</taxon>
    </lineage>
</organism>
<dbReference type="PROSITE" id="PS00463">
    <property type="entry name" value="ZN2_CY6_FUNGAL_1"/>
    <property type="match status" value="1"/>
</dbReference>